<reference evidence="1" key="1">
    <citation type="submission" date="2022-10" db="EMBL/GenBank/DDBJ databases">
        <title>The complete genomes of actinobacterial strains from the NBC collection.</title>
        <authorList>
            <person name="Joergensen T.S."/>
            <person name="Alvarez Arevalo M."/>
            <person name="Sterndorff E.B."/>
            <person name="Faurdal D."/>
            <person name="Vuksanovic O."/>
            <person name="Mourched A.-S."/>
            <person name="Charusanti P."/>
            <person name="Shaw S."/>
            <person name="Blin K."/>
            <person name="Weber T."/>
        </authorList>
    </citation>
    <scope>NUCLEOTIDE SEQUENCE</scope>
    <source>
        <strain evidence="1">NBC_00686</strain>
    </source>
</reference>
<dbReference type="SUPFAM" id="SSF54427">
    <property type="entry name" value="NTF2-like"/>
    <property type="match status" value="1"/>
</dbReference>
<dbReference type="RefSeq" id="WP_329263606.1">
    <property type="nucleotide sequence ID" value="NZ_CP109011.1"/>
</dbReference>
<accession>A0ABZ1WUN1</accession>
<dbReference type="InterPro" id="IPR032710">
    <property type="entry name" value="NTF2-like_dom_sf"/>
</dbReference>
<evidence type="ECO:0000313" key="2">
    <source>
        <dbReference type="Proteomes" id="UP001432168"/>
    </source>
</evidence>
<dbReference type="EMBL" id="CP109011">
    <property type="protein sequence ID" value="WUT43489.1"/>
    <property type="molecule type" value="Genomic_DNA"/>
</dbReference>
<dbReference type="Gene3D" id="3.10.450.50">
    <property type="match status" value="1"/>
</dbReference>
<proteinExistence type="predicted"/>
<evidence type="ECO:0008006" key="3">
    <source>
        <dbReference type="Google" id="ProtNLM"/>
    </source>
</evidence>
<protein>
    <recommendedName>
        <fullName evidence="3">SnoaL-like domain-containing protein</fullName>
    </recommendedName>
</protein>
<sequence length="138" mass="15835">MDLAQLAAEMQHSIGVDSDFFYANSHPDLVVELPYAPWVGRGERVVGREMSKAHMEEVGRSLPGLRFLDLRVTPLAEKDTFLLEYIGFCPALDNYRLPYICIYRFKDDKLILFREYWDTSEGLRVFGGKGNVPESVTR</sequence>
<evidence type="ECO:0000313" key="1">
    <source>
        <dbReference type="EMBL" id="WUT43489.1"/>
    </source>
</evidence>
<gene>
    <name evidence="1" type="ORF">OG929_14765</name>
</gene>
<name>A0ABZ1WUN1_9ACTN</name>
<dbReference type="Proteomes" id="UP001432168">
    <property type="component" value="Chromosome"/>
</dbReference>
<keyword evidence="2" id="KW-1185">Reference proteome</keyword>
<organism evidence="1 2">
    <name type="scientific">Streptomyces pseudovenezuelae</name>
    <dbReference type="NCBI Taxonomy" id="67350"/>
    <lineage>
        <taxon>Bacteria</taxon>
        <taxon>Bacillati</taxon>
        <taxon>Actinomycetota</taxon>
        <taxon>Actinomycetes</taxon>
        <taxon>Kitasatosporales</taxon>
        <taxon>Streptomycetaceae</taxon>
        <taxon>Streptomyces</taxon>
        <taxon>Streptomyces aurantiacus group</taxon>
    </lineage>
</organism>